<dbReference type="EMBL" id="JAPYYP010000014">
    <property type="protein sequence ID" value="MDA5109174.1"/>
    <property type="molecule type" value="Genomic_DNA"/>
</dbReference>
<dbReference type="Gene3D" id="2.40.50.100">
    <property type="match status" value="1"/>
</dbReference>
<dbReference type="SUPFAM" id="SSF51230">
    <property type="entry name" value="Single hybrid motif"/>
    <property type="match status" value="1"/>
</dbReference>
<dbReference type="Pfam" id="PF00364">
    <property type="entry name" value="Biotin_lipoyl"/>
    <property type="match status" value="1"/>
</dbReference>
<dbReference type="AlphaFoldDB" id="A0A9X3Z3Y9"/>
<sequence>MGVTYDVISPFAGTVERIRFRKGDKVEEGEVFFSLVQDGLSFDILSPVTGYADSLEVERGDRVIAGMILATIRQTRD</sequence>
<evidence type="ECO:0000313" key="3">
    <source>
        <dbReference type="Proteomes" id="UP001151071"/>
    </source>
</evidence>
<comment type="caution">
    <text evidence="2">The sequence shown here is derived from an EMBL/GenBank/DDBJ whole genome shotgun (WGS) entry which is preliminary data.</text>
</comment>
<name>A0A9X3Z3Y9_9BACL</name>
<protein>
    <recommendedName>
        <fullName evidence="1">Lipoyl-binding domain-containing protein</fullName>
    </recommendedName>
</protein>
<evidence type="ECO:0000313" key="2">
    <source>
        <dbReference type="EMBL" id="MDA5109174.1"/>
    </source>
</evidence>
<keyword evidence="3" id="KW-1185">Reference proteome</keyword>
<dbReference type="InterPro" id="IPR000089">
    <property type="entry name" value="Biotin_lipoyl"/>
</dbReference>
<gene>
    <name evidence="2" type="ORF">O3V59_12435</name>
</gene>
<accession>A0A9X3Z3Y9</accession>
<organism evidence="2 3">
    <name type="scientific">Brevibacillus thermoruber</name>
    <dbReference type="NCBI Taxonomy" id="33942"/>
    <lineage>
        <taxon>Bacteria</taxon>
        <taxon>Bacillati</taxon>
        <taxon>Bacillota</taxon>
        <taxon>Bacilli</taxon>
        <taxon>Bacillales</taxon>
        <taxon>Paenibacillaceae</taxon>
        <taxon>Brevibacillus</taxon>
    </lineage>
</organism>
<feature type="domain" description="Lipoyl-binding" evidence="1">
    <location>
        <begin position="7"/>
        <end position="72"/>
    </location>
</feature>
<evidence type="ECO:0000259" key="1">
    <source>
        <dbReference type="Pfam" id="PF00364"/>
    </source>
</evidence>
<dbReference type="InterPro" id="IPR011053">
    <property type="entry name" value="Single_hybrid_motif"/>
</dbReference>
<dbReference type="RefSeq" id="WP_271140245.1">
    <property type="nucleotide sequence ID" value="NZ_JAPYYP010000014.1"/>
</dbReference>
<dbReference type="Proteomes" id="UP001151071">
    <property type="component" value="Unassembled WGS sequence"/>
</dbReference>
<proteinExistence type="predicted"/>
<reference evidence="2" key="1">
    <citation type="submission" date="2022-12" db="EMBL/GenBank/DDBJ databases">
        <title>Draft genome sequence of the thermophilic strain Brevibacillus thermoruber HT42, isolated from Los Humeros, Puebla, Mexico, with biotechnological potential.</title>
        <authorList>
            <person name="Lara Sanchez J."/>
            <person name="Solis Palacios R."/>
            <person name="Bustos Baena A.S."/>
            <person name="Ruz Baez A.E."/>
            <person name="Espinosa Luna G."/>
            <person name="Oliart Ros R.M."/>
        </authorList>
    </citation>
    <scope>NUCLEOTIDE SEQUENCE</scope>
    <source>
        <strain evidence="2">HT42</strain>
    </source>
</reference>